<sequence>MPLIIHTASHCDICFSTYAWDEPDQAPHVIPCGHTFCKVYSLFFLYRLSTHPFRRCLANITSVDDRPPTCPLCRKGFKRDPVKIRRLHANGPPADEVKYTDLLEKLALAWKQTEPDPELGAEIQEFLGEQDENKYQPLRSALEGTDTLRKLRIKYEKTKVLMRTATQKVKEEERNNDFEALLVAENEQLLSYMRRYRDEVDHLRSQLAMVNSFFDDGTNKGKGKGKQRPNPLPTPPQDIFQLPEYQMLNKPSLPANAGTTRTQLHPPISSKLSQAIQQAQSQYDPALGRLNVIVGGAQPESRITIPPESESQDGPSFQGAGRLTGYLRGDDGSVQRGYFTEQSLSQPGPSKHANALQTAASVSSTSSESSSSKSRPHQRSNTYPRVNFDTSADNSQPSSEHPNSRAHPRSSVTDSQAGGRATSSQQVSRSTDSRTRTESRQPEAAQQTQSSEGGPQQRNARAGGATARRRSFNTGLRALLQEHPAPPATDAISVVSWGTSHLSDGSSLRSMNLLSSFVAGSPGAPESYVVPVGDPSAFLPLRNPAREEESGVLSPLDLEWIPQTRPAPRGRHRRLSSVPSLPPVSRATARPTSAEGLGRRGLINETEEEGDNALGLVDLRRREDSPFIAQPTPMVPAAHFLRSFSHHGA</sequence>
<feature type="compositionally biased region" description="Low complexity" evidence="3">
    <location>
        <begin position="361"/>
        <end position="373"/>
    </location>
</feature>
<keyword evidence="6" id="KW-1185">Reference proteome</keyword>
<evidence type="ECO:0000313" key="6">
    <source>
        <dbReference type="Proteomes" id="UP001175228"/>
    </source>
</evidence>
<keyword evidence="1" id="KW-0863">Zinc-finger</keyword>
<keyword evidence="1" id="KW-0862">Zinc</keyword>
<gene>
    <name evidence="5" type="ORF">EDD18DRAFT_1217932</name>
</gene>
<dbReference type="PANTHER" id="PTHR47156">
    <property type="entry name" value="PROTEIN CBG20824"/>
    <property type="match status" value="1"/>
</dbReference>
<dbReference type="EMBL" id="JAUEPU010000148">
    <property type="protein sequence ID" value="KAK0475594.1"/>
    <property type="molecule type" value="Genomic_DNA"/>
</dbReference>
<evidence type="ECO:0000256" key="2">
    <source>
        <dbReference type="SAM" id="Coils"/>
    </source>
</evidence>
<accession>A0AA39P1U1</accession>
<evidence type="ECO:0000256" key="3">
    <source>
        <dbReference type="SAM" id="MobiDB-lite"/>
    </source>
</evidence>
<keyword evidence="2" id="KW-0175">Coiled coil</keyword>
<dbReference type="GO" id="GO:0008270">
    <property type="term" value="F:zinc ion binding"/>
    <property type="evidence" value="ECO:0007669"/>
    <property type="project" value="UniProtKB-KW"/>
</dbReference>
<reference evidence="5" key="1">
    <citation type="submission" date="2023-06" db="EMBL/GenBank/DDBJ databases">
        <authorList>
            <consortium name="Lawrence Berkeley National Laboratory"/>
            <person name="Ahrendt S."/>
            <person name="Sahu N."/>
            <person name="Indic B."/>
            <person name="Wong-Bajracharya J."/>
            <person name="Merenyi Z."/>
            <person name="Ke H.-M."/>
            <person name="Monk M."/>
            <person name="Kocsube S."/>
            <person name="Drula E."/>
            <person name="Lipzen A."/>
            <person name="Balint B."/>
            <person name="Henrissat B."/>
            <person name="Andreopoulos B."/>
            <person name="Martin F.M."/>
            <person name="Harder C.B."/>
            <person name="Rigling D."/>
            <person name="Ford K.L."/>
            <person name="Foster G.D."/>
            <person name="Pangilinan J."/>
            <person name="Papanicolaou A."/>
            <person name="Barry K."/>
            <person name="LaButti K."/>
            <person name="Viragh M."/>
            <person name="Koriabine M."/>
            <person name="Yan M."/>
            <person name="Riley R."/>
            <person name="Champramary S."/>
            <person name="Plett K.L."/>
            <person name="Tsai I.J."/>
            <person name="Slot J."/>
            <person name="Sipos G."/>
            <person name="Plett J."/>
            <person name="Nagy L.G."/>
            <person name="Grigoriev I.V."/>
        </authorList>
    </citation>
    <scope>NUCLEOTIDE SEQUENCE</scope>
    <source>
        <strain evidence="5">HWK02</strain>
    </source>
</reference>
<feature type="region of interest" description="Disordered" evidence="3">
    <location>
        <begin position="563"/>
        <end position="595"/>
    </location>
</feature>
<comment type="caution">
    <text evidence="5">The sequence shown here is derived from an EMBL/GenBank/DDBJ whole genome shotgun (WGS) entry which is preliminary data.</text>
</comment>
<name>A0AA39P1U1_9AGAR</name>
<feature type="compositionally biased region" description="Polar residues" evidence="3">
    <location>
        <begin position="444"/>
        <end position="459"/>
    </location>
</feature>
<dbReference type="PANTHER" id="PTHR47156:SF10">
    <property type="entry name" value="E3 UBIQUITIN-PROTEIN LIGASE TRIM-21-RELATED"/>
    <property type="match status" value="1"/>
</dbReference>
<feature type="region of interest" description="Disordered" evidence="3">
    <location>
        <begin position="301"/>
        <end position="468"/>
    </location>
</feature>
<evidence type="ECO:0000313" key="5">
    <source>
        <dbReference type="EMBL" id="KAK0475594.1"/>
    </source>
</evidence>
<dbReference type="InterPro" id="IPR001841">
    <property type="entry name" value="Znf_RING"/>
</dbReference>
<feature type="compositionally biased region" description="Basic and acidic residues" evidence="3">
    <location>
        <begin position="431"/>
        <end position="441"/>
    </location>
</feature>
<proteinExistence type="predicted"/>
<feature type="region of interest" description="Disordered" evidence="3">
    <location>
        <begin position="214"/>
        <end position="238"/>
    </location>
</feature>
<feature type="domain" description="RING-type" evidence="4">
    <location>
        <begin position="11"/>
        <end position="74"/>
    </location>
</feature>
<feature type="compositionally biased region" description="Low complexity" evidence="3">
    <location>
        <begin position="576"/>
        <end position="586"/>
    </location>
</feature>
<dbReference type="Gene3D" id="3.30.40.10">
    <property type="entry name" value="Zinc/RING finger domain, C3HC4 (zinc finger)"/>
    <property type="match status" value="1"/>
</dbReference>
<evidence type="ECO:0000259" key="4">
    <source>
        <dbReference type="PROSITE" id="PS50089"/>
    </source>
</evidence>
<dbReference type="AlphaFoldDB" id="A0AA39P1U1"/>
<dbReference type="PROSITE" id="PS50089">
    <property type="entry name" value="ZF_RING_2"/>
    <property type="match status" value="1"/>
</dbReference>
<dbReference type="InterPro" id="IPR013083">
    <property type="entry name" value="Znf_RING/FYVE/PHD"/>
</dbReference>
<organism evidence="5 6">
    <name type="scientific">Armillaria luteobubalina</name>
    <dbReference type="NCBI Taxonomy" id="153913"/>
    <lineage>
        <taxon>Eukaryota</taxon>
        <taxon>Fungi</taxon>
        <taxon>Dikarya</taxon>
        <taxon>Basidiomycota</taxon>
        <taxon>Agaricomycotina</taxon>
        <taxon>Agaricomycetes</taxon>
        <taxon>Agaricomycetidae</taxon>
        <taxon>Agaricales</taxon>
        <taxon>Marasmiineae</taxon>
        <taxon>Physalacriaceae</taxon>
        <taxon>Armillaria</taxon>
    </lineage>
</organism>
<dbReference type="InterPro" id="IPR052667">
    <property type="entry name" value="E3_ubiquitin-ligase_RING"/>
</dbReference>
<feature type="coiled-coil region" evidence="2">
    <location>
        <begin position="155"/>
        <end position="206"/>
    </location>
</feature>
<keyword evidence="1" id="KW-0479">Metal-binding</keyword>
<dbReference type="SUPFAM" id="SSF57850">
    <property type="entry name" value="RING/U-box"/>
    <property type="match status" value="1"/>
</dbReference>
<evidence type="ECO:0000256" key="1">
    <source>
        <dbReference type="PROSITE-ProRule" id="PRU00175"/>
    </source>
</evidence>
<feature type="compositionally biased region" description="Polar residues" evidence="3">
    <location>
        <begin position="379"/>
        <end position="401"/>
    </location>
</feature>
<dbReference type="Proteomes" id="UP001175228">
    <property type="component" value="Unassembled WGS sequence"/>
</dbReference>
<protein>
    <recommendedName>
        <fullName evidence="4">RING-type domain-containing protein</fullName>
    </recommendedName>
</protein>